<accession>G0U4U5</accession>
<dbReference type="InterPro" id="IPR016064">
    <property type="entry name" value="NAD/diacylglycerol_kinase_sf"/>
</dbReference>
<evidence type="ECO:0000259" key="1">
    <source>
        <dbReference type="Pfam" id="PF19279"/>
    </source>
</evidence>
<dbReference type="Gene3D" id="2.60.200.40">
    <property type="match status" value="1"/>
</dbReference>
<dbReference type="PANTHER" id="PTHR12358">
    <property type="entry name" value="SPHINGOSINE KINASE"/>
    <property type="match status" value="1"/>
</dbReference>
<dbReference type="InterPro" id="IPR045540">
    <property type="entry name" value="YegS/DAGK_C"/>
</dbReference>
<sequence length="663" mass="72761">MANKLHIWLVVHDGSGQGKGKSMRLRVVKALQNNFRDAVIRQRTASEVLQQIVRAPTNEVENAKGTYGPLKNASELSINTSTRNEPASLEDTACKDEVDTLAHSECFTVDVVTTEAAIRGKQLVEKLAKMVVGTFLHEGSCIPKNVDMERNSQENRNRYSVPKPLHVFAFIGGDGSLSDAVNGLCFGTLDAYRQAFPSEHTGDSDVSYTTSSSNEYYWRTLEDRAILRHFLPPVIYLPAGTGSDFARLGLCCHNEKELVSVLRGISMQVTSPAASQATCNLESQSTPSNSAGTAACSFGSDSICSNRMNTSIPRDNLTSYGFVAHNVDVCRMTFPRTGNTYFFINECSCGMSCDVISRCEKLKGMKMISRIGGSLMFGIAAVGSAIRMKPMNYRIMPLPPAPSMCRREGDLYTPAGGQLHPHHLSAAMAFHGFRQESVWLSCYRRSKDMLPPNEPLRVGADYYAYECRREESASSTLYKVEEQMGVSSDDSSCDFECTTNPFYVNWSSRRASTSEQILSSINSGDASKSWLSITSSTIVFGNGRWFGGGMQVAPHADPTDGLLSITNWSASTLQFASRLPTLYSGRHQDWSCSTMWKAGRCIIDAEPTPTPTPTSDAPYGSSVGRRKRDVNVWVEADGELRERLPAIVEVSAPITVIAPLRNK</sequence>
<dbReference type="GO" id="GO:0001727">
    <property type="term" value="F:lipid kinase activity"/>
    <property type="evidence" value="ECO:0007669"/>
    <property type="project" value="UniProtKB-ARBA"/>
</dbReference>
<reference evidence="2" key="1">
    <citation type="journal article" date="2012" name="Proc. Natl. Acad. Sci. U.S.A.">
        <title>Antigenic diversity is generated by distinct evolutionary mechanisms in African trypanosome species.</title>
        <authorList>
            <person name="Jackson A.P."/>
            <person name="Berry A."/>
            <person name="Aslett M."/>
            <person name="Allison H.C."/>
            <person name="Burton P."/>
            <person name="Vavrova-Anderson J."/>
            <person name="Brown R."/>
            <person name="Browne H."/>
            <person name="Corton N."/>
            <person name="Hauser H."/>
            <person name="Gamble J."/>
            <person name="Gilderthorp R."/>
            <person name="Marcello L."/>
            <person name="McQuillan J."/>
            <person name="Otto T.D."/>
            <person name="Quail M.A."/>
            <person name="Sanders M.J."/>
            <person name="van Tonder A."/>
            <person name="Ginger M.L."/>
            <person name="Field M.C."/>
            <person name="Barry J.D."/>
            <person name="Hertz-Fowler C."/>
            <person name="Berriman M."/>
        </authorList>
    </citation>
    <scope>NUCLEOTIDE SEQUENCE</scope>
    <source>
        <strain evidence="2">Y486</strain>
    </source>
</reference>
<dbReference type="InterPro" id="IPR017438">
    <property type="entry name" value="ATP-NAD_kinase_N"/>
</dbReference>
<dbReference type="Gene3D" id="3.40.50.10330">
    <property type="entry name" value="Probable inorganic polyphosphate/atp-NAD kinase, domain 1"/>
    <property type="match status" value="1"/>
</dbReference>
<dbReference type="EMBL" id="HE573026">
    <property type="protein sequence ID" value="CCC52460.1"/>
    <property type="molecule type" value="Genomic_DNA"/>
</dbReference>
<dbReference type="PANTHER" id="PTHR12358:SF54">
    <property type="entry name" value="SPHINGOSINE KINASE RELATED PROTEIN"/>
    <property type="match status" value="1"/>
</dbReference>
<organism evidence="2">
    <name type="scientific">Trypanosoma vivax (strain Y486)</name>
    <dbReference type="NCBI Taxonomy" id="1055687"/>
    <lineage>
        <taxon>Eukaryota</taxon>
        <taxon>Discoba</taxon>
        <taxon>Euglenozoa</taxon>
        <taxon>Kinetoplastea</taxon>
        <taxon>Metakinetoplastina</taxon>
        <taxon>Trypanosomatida</taxon>
        <taxon>Trypanosomatidae</taxon>
        <taxon>Trypanosoma</taxon>
        <taxon>Duttonella</taxon>
    </lineage>
</organism>
<protein>
    <recommendedName>
        <fullName evidence="1">YegS/DAGK C-terminal domain-containing protein</fullName>
    </recommendedName>
</protein>
<name>G0U4U5_TRYVY</name>
<feature type="domain" description="YegS/DAGK C-terminal" evidence="1">
    <location>
        <begin position="533"/>
        <end position="650"/>
    </location>
</feature>
<gene>
    <name evidence="2" type="ORF">TVY486_1015020</name>
</gene>
<evidence type="ECO:0000313" key="2">
    <source>
        <dbReference type="EMBL" id="CCC52460.1"/>
    </source>
</evidence>
<dbReference type="SUPFAM" id="SSF111331">
    <property type="entry name" value="NAD kinase/diacylglycerol kinase-like"/>
    <property type="match status" value="1"/>
</dbReference>
<dbReference type="Pfam" id="PF19279">
    <property type="entry name" value="YegS_C"/>
    <property type="match status" value="1"/>
</dbReference>
<dbReference type="VEuPathDB" id="TriTrypDB:TvY486_1015020"/>
<proteinExistence type="predicted"/>
<dbReference type="AlphaFoldDB" id="G0U4U5"/>
<dbReference type="InterPro" id="IPR050187">
    <property type="entry name" value="Lipid_Phosphate_FormReg"/>
</dbReference>